<dbReference type="PRINTS" id="PR00929">
    <property type="entry name" value="ATHOOK"/>
</dbReference>
<sequence length="527" mass="59039">MAPESRGQKRRREARGASQAEEEAPAPRKRRTTKEPRPESENQEPRTEVLASQRTSKRRRLDQNDSEAAGESGVQAGGDRTEQQKKRRGRPSRSAAEVDTEAAVPTRKRGRPPRTSSVAAVVQSPAMGDSQTKRKRRRHSLARVAVEEAQNQQSRSDISKPAKKRGRPSLSEKHPVQPQSVSKPARRSTGAAKPSADLANTPNAEGPRMSEFGPRESTKPRPKKPRNSSGGGRDEDPTTETDVEPYTRHKGPLFEAEYQYITEKMVTVPRSKISSKWFPLDVKSVTAVHDILLNAQRPVLHHLRHGRRRQEHAASIMTAVANRVQRKLGRGFPFPPPTIRTNRTSTFATEQTFRSGHADELDYERAVDAAQALEDQLNPTLHSIALLKAELKKQEKALEDDYRSLRTLESNARDEARSWKKSMRTTHVLAPEARSILPNGGNDSKSERWTDLELVIPKRQDGNLYQNLEDEELLKISQQIGSHMESMQGNLRQVNGILPAMETTKAALHEVLLKHLDSSKCDEVLLG</sequence>
<dbReference type="SMART" id="SM00384">
    <property type="entry name" value="AT_hook"/>
    <property type="match status" value="3"/>
</dbReference>
<reference evidence="2 3" key="1">
    <citation type="journal article" date="2019" name="Mol. Biol. Evol.">
        <title>Blast fungal genomes show frequent chromosomal changes, gene gains and losses, and effector gene turnover.</title>
        <authorList>
            <person name="Gomez Luciano L.B."/>
            <person name="Jason Tsai I."/>
            <person name="Chuma I."/>
            <person name="Tosa Y."/>
            <person name="Chen Y.H."/>
            <person name="Li J.Y."/>
            <person name="Li M.Y."/>
            <person name="Jade Lu M.Y."/>
            <person name="Nakayashiki H."/>
            <person name="Li W.H."/>
        </authorList>
    </citation>
    <scope>NUCLEOTIDE SEQUENCE [LARGE SCALE GENOMIC DNA]</scope>
    <source>
        <strain evidence="2 3">NI907</strain>
    </source>
</reference>
<gene>
    <name evidence="3" type="ORF">PgNI_05777</name>
</gene>
<accession>A0A6P8B4N0</accession>
<evidence type="ECO:0000313" key="3">
    <source>
        <dbReference type="RefSeq" id="XP_030982105.1"/>
    </source>
</evidence>
<name>A0A6P8B4N0_PYRGI</name>
<dbReference type="AlphaFoldDB" id="A0A6P8B4N0"/>
<dbReference type="KEGG" id="pgri:PgNI_05777"/>
<dbReference type="Pfam" id="PF13094">
    <property type="entry name" value="CENP-Q"/>
    <property type="match status" value="1"/>
</dbReference>
<organism evidence="2 3">
    <name type="scientific">Pyricularia grisea</name>
    <name type="common">Crabgrass-specific blast fungus</name>
    <name type="synonym">Magnaporthe grisea</name>
    <dbReference type="NCBI Taxonomy" id="148305"/>
    <lineage>
        <taxon>Eukaryota</taxon>
        <taxon>Fungi</taxon>
        <taxon>Dikarya</taxon>
        <taxon>Ascomycota</taxon>
        <taxon>Pezizomycotina</taxon>
        <taxon>Sordariomycetes</taxon>
        <taxon>Sordariomycetidae</taxon>
        <taxon>Magnaporthales</taxon>
        <taxon>Pyriculariaceae</taxon>
        <taxon>Pyricularia</taxon>
    </lineage>
</organism>
<reference evidence="3" key="3">
    <citation type="submission" date="2025-08" db="UniProtKB">
        <authorList>
            <consortium name="RefSeq"/>
        </authorList>
    </citation>
    <scope>IDENTIFICATION</scope>
    <source>
        <strain evidence="3">NI907</strain>
    </source>
</reference>
<protein>
    <recommendedName>
        <fullName evidence="4">Kinetochore protein fta7</fullName>
    </recommendedName>
</protein>
<dbReference type="GeneID" id="41960717"/>
<dbReference type="OrthoDB" id="2420947at2759"/>
<reference evidence="3" key="2">
    <citation type="submission" date="2019-10" db="EMBL/GenBank/DDBJ databases">
        <authorList>
            <consortium name="NCBI Genome Project"/>
        </authorList>
    </citation>
    <scope>NUCLEOTIDE SEQUENCE</scope>
    <source>
        <strain evidence="3">NI907</strain>
    </source>
</reference>
<keyword evidence="2" id="KW-1185">Reference proteome</keyword>
<feature type="compositionally biased region" description="Basic and acidic residues" evidence="1">
    <location>
        <begin position="33"/>
        <end position="47"/>
    </location>
</feature>
<evidence type="ECO:0000313" key="2">
    <source>
        <dbReference type="Proteomes" id="UP000515153"/>
    </source>
</evidence>
<feature type="region of interest" description="Disordered" evidence="1">
    <location>
        <begin position="1"/>
        <end position="250"/>
    </location>
</feature>
<dbReference type="InterPro" id="IPR025212">
    <property type="entry name" value="CAD_CENP-Q"/>
</dbReference>
<dbReference type="GO" id="GO:0003677">
    <property type="term" value="F:DNA binding"/>
    <property type="evidence" value="ECO:0007669"/>
    <property type="project" value="InterPro"/>
</dbReference>
<dbReference type="RefSeq" id="XP_030982105.1">
    <property type="nucleotide sequence ID" value="XM_031125808.1"/>
</dbReference>
<proteinExistence type="predicted"/>
<dbReference type="Proteomes" id="UP000515153">
    <property type="component" value="Chromosome I"/>
</dbReference>
<evidence type="ECO:0008006" key="4">
    <source>
        <dbReference type="Google" id="ProtNLM"/>
    </source>
</evidence>
<evidence type="ECO:0000256" key="1">
    <source>
        <dbReference type="SAM" id="MobiDB-lite"/>
    </source>
</evidence>
<dbReference type="InterPro" id="IPR017956">
    <property type="entry name" value="AT_hook_DNA-bd_motif"/>
</dbReference>